<reference evidence="2 3" key="1">
    <citation type="submission" date="2020-11" db="EMBL/GenBank/DDBJ databases">
        <title>Kefir isolates.</title>
        <authorList>
            <person name="Marcisauskas S."/>
            <person name="Kim Y."/>
            <person name="Blasche S."/>
        </authorList>
    </citation>
    <scope>NUCLEOTIDE SEQUENCE [LARGE SCALE GENOMIC DNA]</scope>
    <source>
        <strain evidence="2 3">OG2</strain>
    </source>
</reference>
<dbReference type="PANTHER" id="PTHR23149">
    <property type="entry name" value="G PATCH DOMAIN CONTAINING PROTEIN"/>
    <property type="match status" value="1"/>
</dbReference>
<feature type="region of interest" description="Disordered" evidence="1">
    <location>
        <begin position="116"/>
        <end position="208"/>
    </location>
</feature>
<feature type="compositionally biased region" description="Basic residues" evidence="1">
    <location>
        <begin position="167"/>
        <end position="208"/>
    </location>
</feature>
<proteinExistence type="predicted"/>
<gene>
    <name evidence="2" type="ORF">C6P45_001187</name>
</gene>
<evidence type="ECO:0000313" key="2">
    <source>
        <dbReference type="EMBL" id="KAG0671173.1"/>
    </source>
</evidence>
<dbReference type="Proteomes" id="UP000750334">
    <property type="component" value="Unassembled WGS sequence"/>
</dbReference>
<keyword evidence="3" id="KW-1185">Reference proteome</keyword>
<evidence type="ECO:0000313" key="3">
    <source>
        <dbReference type="Proteomes" id="UP000750334"/>
    </source>
</evidence>
<dbReference type="AlphaFoldDB" id="A0A9P6WDF1"/>
<comment type="caution">
    <text evidence="2">The sequence shown here is derived from an EMBL/GenBank/DDBJ whole genome shotgun (WGS) entry which is preliminary data.</text>
</comment>
<evidence type="ECO:0008006" key="4">
    <source>
        <dbReference type="Google" id="ProtNLM"/>
    </source>
</evidence>
<dbReference type="EMBL" id="PUHR01000015">
    <property type="protein sequence ID" value="KAG0671173.1"/>
    <property type="molecule type" value="Genomic_DNA"/>
</dbReference>
<protein>
    <recommendedName>
        <fullName evidence="4">G-patch domain-containing protein</fullName>
    </recommendedName>
</protein>
<sequence>MSLTSLNSSEYLKSYGWEEGKALKEGGLRKPILAKHKRDKKGLGSAPGGDDSEAWWERLFDGHLKNLEVTSSSTKSGIVFKQNEVVATAVSKQSSPLYQWFVKGEGLKGTIKQEETSFKPKVHTVVSSITKSKKRSRSDKDHHKDNKHKKCKLDKKSKKSKDEKKNKDKKRSKKEKKSKHKDGSKHKSKSHKDKKDKSHKHKSKNIDK</sequence>
<evidence type="ECO:0000256" key="1">
    <source>
        <dbReference type="SAM" id="MobiDB-lite"/>
    </source>
</evidence>
<organism evidence="2 3">
    <name type="scientific">Maudiozyma exigua</name>
    <name type="common">Yeast</name>
    <name type="synonym">Kazachstania exigua</name>
    <dbReference type="NCBI Taxonomy" id="34358"/>
    <lineage>
        <taxon>Eukaryota</taxon>
        <taxon>Fungi</taxon>
        <taxon>Dikarya</taxon>
        <taxon>Ascomycota</taxon>
        <taxon>Saccharomycotina</taxon>
        <taxon>Saccharomycetes</taxon>
        <taxon>Saccharomycetales</taxon>
        <taxon>Saccharomycetaceae</taxon>
        <taxon>Maudiozyma</taxon>
    </lineage>
</organism>
<name>A0A9P6WDF1_MAUEX</name>
<dbReference type="PANTHER" id="PTHR23149:SF26">
    <property type="entry name" value="PROTEIN TMA23"/>
    <property type="match status" value="1"/>
</dbReference>
<accession>A0A9P6WDF1</accession>
<dbReference type="InterPro" id="IPR050656">
    <property type="entry name" value="PINX1"/>
</dbReference>
<feature type="compositionally biased region" description="Basic residues" evidence="1">
    <location>
        <begin position="145"/>
        <end position="159"/>
    </location>
</feature>
<dbReference type="OrthoDB" id="3366546at2759"/>